<proteinExistence type="predicted"/>
<evidence type="ECO:0008006" key="5">
    <source>
        <dbReference type="Google" id="ProtNLM"/>
    </source>
</evidence>
<evidence type="ECO:0000313" key="4">
    <source>
        <dbReference type="Proteomes" id="UP000000740"/>
    </source>
</evidence>
<dbReference type="Proteomes" id="UP000000740">
    <property type="component" value="Chromosome 1"/>
</dbReference>
<keyword evidence="4" id="KW-1185">Reference proteome</keyword>
<organism evidence="3 4">
    <name type="scientific">Halorubrum lacusprofundi (strain ATCC 49239 / DSM 5036 / JCM 8891 / ACAM 34)</name>
    <dbReference type="NCBI Taxonomy" id="416348"/>
    <lineage>
        <taxon>Archaea</taxon>
        <taxon>Methanobacteriati</taxon>
        <taxon>Methanobacteriota</taxon>
        <taxon>Stenosarchaea group</taxon>
        <taxon>Halobacteria</taxon>
        <taxon>Halobacteriales</taxon>
        <taxon>Haloferacaceae</taxon>
        <taxon>Halorubrum</taxon>
    </lineage>
</organism>
<dbReference type="AlphaFoldDB" id="B9LS17"/>
<name>B9LS17_HALLT</name>
<feature type="transmembrane region" description="Helical" evidence="2">
    <location>
        <begin position="12"/>
        <end position="30"/>
    </location>
</feature>
<evidence type="ECO:0000313" key="3">
    <source>
        <dbReference type="EMBL" id="ACM57891.1"/>
    </source>
</evidence>
<dbReference type="InterPro" id="IPR008964">
    <property type="entry name" value="Invasin/intimin_cell_adhesion"/>
</dbReference>
<accession>B9LS17</accession>
<feature type="region of interest" description="Disordered" evidence="1">
    <location>
        <begin position="423"/>
        <end position="453"/>
    </location>
</feature>
<dbReference type="GeneID" id="7401932"/>
<dbReference type="EMBL" id="CP001365">
    <property type="protein sequence ID" value="ACM57891.1"/>
    <property type="molecule type" value="Genomic_DNA"/>
</dbReference>
<evidence type="ECO:0000256" key="1">
    <source>
        <dbReference type="SAM" id="MobiDB-lite"/>
    </source>
</evidence>
<gene>
    <name evidence="3" type="ordered locus">Hlac_2315</name>
</gene>
<sequence length="573" mass="60771">MRFSRDRRGQSVVVGTVVLFGFLILALGIYQVQVVPTENADVEFEHSQEVEDHFGDLRNGVLDAAATASTRSTQIRLGTRYPSRTFFVNPPPVSGSLTTQETGELRVRNATIGGDATHENVGLFWNTTPTFETRSLQYDAGYNEFRDAPRLTYEHSVVAAEFDDALLLRSGQTVLSEDGSVSLTALTGTVSENSVERRSVDVRAVSASDTTVPIVPNNGSITLELPTAVEDPATLATRWTERLPAGATAAADEANGTVRITLANGSDPSNPYRLGLSEISLDTTGTTEPAYIVPVDSESAVLGEQVLVEVRDRYNNPVPDATVSFDGVNRTTDDDGQAAFEPTGTGSLTATINGTVGPAYESVVFDVSESGGGAPTNRTFDVEWDESDPATIEEGTSESLDILVSDSTSGERIDGAAVDVSFAPRGTVNGPPSISNPPVTDSDGRTTVSFGTNDAQAGDSFDLYASSGDDVDRIVVDIVPLMTIYDVVSVDLQSAGGNDIDVTFEIDTNDPDAQVNVQSIRSNGDMRDETGLIDASDGQQTVTIGGGNQAVEVRVILYDGAGVEQDRQTVPYP</sequence>
<dbReference type="HOGENOM" id="CLU_472233_0_0_2"/>
<feature type="compositionally biased region" description="Polar residues" evidence="1">
    <location>
        <begin position="430"/>
        <end position="453"/>
    </location>
</feature>
<dbReference type="KEGG" id="hla:Hlac_2315"/>
<reference evidence="3 4" key="1">
    <citation type="journal article" date="2016" name="Stand. Genomic Sci.">
        <title>Complete genome sequence of the Antarctic Halorubrum lacusprofundi type strain ACAM 34.</title>
        <authorList>
            <person name="Anderson I.J."/>
            <person name="DasSarma P."/>
            <person name="Lucas S."/>
            <person name="Copeland A."/>
            <person name="Lapidus A."/>
            <person name="Del Rio T.G."/>
            <person name="Tice H."/>
            <person name="Dalin E."/>
            <person name="Bruce D.C."/>
            <person name="Goodwin L."/>
            <person name="Pitluck S."/>
            <person name="Sims D."/>
            <person name="Brettin T.S."/>
            <person name="Detter J.C."/>
            <person name="Han C.S."/>
            <person name="Larimer F."/>
            <person name="Hauser L."/>
            <person name="Land M."/>
            <person name="Ivanova N."/>
            <person name="Richardson P."/>
            <person name="Cavicchioli R."/>
            <person name="DasSarma S."/>
            <person name="Woese C.R."/>
            <person name="Kyrpides N.C."/>
        </authorList>
    </citation>
    <scope>NUCLEOTIDE SEQUENCE [LARGE SCALE GENOMIC DNA]</scope>
    <source>
        <strain evidence="4">ATCC 49239 / DSM 5036 / JCM 8891 / ACAM 34</strain>
    </source>
</reference>
<dbReference type="RefSeq" id="WP_015911012.1">
    <property type="nucleotide sequence ID" value="NC_012029.1"/>
</dbReference>
<keyword evidence="2" id="KW-0472">Membrane</keyword>
<protein>
    <recommendedName>
        <fullName evidence="5">Big-1 domain-containing protein</fullName>
    </recommendedName>
</protein>
<evidence type="ECO:0000256" key="2">
    <source>
        <dbReference type="SAM" id="Phobius"/>
    </source>
</evidence>
<dbReference type="SUPFAM" id="SSF49373">
    <property type="entry name" value="Invasin/intimin cell-adhesion fragments"/>
    <property type="match status" value="1"/>
</dbReference>
<dbReference type="eggNOG" id="arCOG02916">
    <property type="taxonomic scope" value="Archaea"/>
</dbReference>
<keyword evidence="2" id="KW-1133">Transmembrane helix</keyword>
<keyword evidence="2" id="KW-0812">Transmembrane</keyword>